<accession>A0A3A8P4V7</accession>
<dbReference type="AlphaFoldDB" id="A0A3A8P4V7"/>
<dbReference type="InterPro" id="IPR012899">
    <property type="entry name" value="LTXXQ"/>
</dbReference>
<proteinExistence type="predicted"/>
<dbReference type="RefSeq" id="WP_120646496.1">
    <property type="nucleotide sequence ID" value="NZ_RAWB01000385.1"/>
</dbReference>
<comment type="caution">
    <text evidence="3">The sequence shown here is derived from an EMBL/GenBank/DDBJ whole genome shotgun (WGS) entry which is preliminary data.</text>
</comment>
<dbReference type="EMBL" id="RAWB01000385">
    <property type="protein sequence ID" value="RKH51546.1"/>
    <property type="molecule type" value="Genomic_DNA"/>
</dbReference>
<sequence length="162" mass="17533">MKRHLFMLGLLLSVPAFAESTPTQDATRGPPRPPPFERKSPVQLLLEHRQELALTDAQATGLERIQAALDTKNAPVKQSLEALRPAGPPPAGGTQDDATHRANREKAHGLFDQLRTNDTQAYQEAEQLLTDAQKTQARALITAAWEAHGPGPGGRGGPRRGE</sequence>
<feature type="region of interest" description="Disordered" evidence="1">
    <location>
        <begin position="20"/>
        <end position="39"/>
    </location>
</feature>
<evidence type="ECO:0008006" key="5">
    <source>
        <dbReference type="Google" id="ProtNLM"/>
    </source>
</evidence>
<evidence type="ECO:0000313" key="4">
    <source>
        <dbReference type="Proteomes" id="UP000272888"/>
    </source>
</evidence>
<protein>
    <recommendedName>
        <fullName evidence="5">Periplasmic heavy metal sensor</fullName>
    </recommendedName>
</protein>
<keyword evidence="4" id="KW-1185">Reference proteome</keyword>
<dbReference type="GO" id="GO:0042597">
    <property type="term" value="C:periplasmic space"/>
    <property type="evidence" value="ECO:0007669"/>
    <property type="project" value="InterPro"/>
</dbReference>
<organism evidence="3 4">
    <name type="scientific">Corallococcus llansteffanensis</name>
    <dbReference type="NCBI Taxonomy" id="2316731"/>
    <lineage>
        <taxon>Bacteria</taxon>
        <taxon>Pseudomonadati</taxon>
        <taxon>Myxococcota</taxon>
        <taxon>Myxococcia</taxon>
        <taxon>Myxococcales</taxon>
        <taxon>Cystobacterineae</taxon>
        <taxon>Myxococcaceae</taxon>
        <taxon>Corallococcus</taxon>
    </lineage>
</organism>
<dbReference type="Proteomes" id="UP000272888">
    <property type="component" value="Unassembled WGS sequence"/>
</dbReference>
<feature type="chain" id="PRO_5017291361" description="Periplasmic heavy metal sensor" evidence="2">
    <location>
        <begin position="19"/>
        <end position="162"/>
    </location>
</feature>
<gene>
    <name evidence="3" type="ORF">D7V93_29130</name>
</gene>
<feature type="signal peptide" evidence="2">
    <location>
        <begin position="1"/>
        <end position="18"/>
    </location>
</feature>
<reference evidence="4" key="1">
    <citation type="submission" date="2018-09" db="EMBL/GenBank/DDBJ databases">
        <authorList>
            <person name="Livingstone P.G."/>
            <person name="Whitworth D.E."/>
        </authorList>
    </citation>
    <scope>NUCLEOTIDE SEQUENCE [LARGE SCALE GENOMIC DNA]</scope>
    <source>
        <strain evidence="4">CA051B</strain>
    </source>
</reference>
<keyword evidence="2" id="KW-0732">Signal</keyword>
<name>A0A3A8P4V7_9BACT</name>
<dbReference type="Pfam" id="PF07813">
    <property type="entry name" value="LTXXQ"/>
    <property type="match status" value="1"/>
</dbReference>
<evidence type="ECO:0000256" key="1">
    <source>
        <dbReference type="SAM" id="MobiDB-lite"/>
    </source>
</evidence>
<evidence type="ECO:0000313" key="3">
    <source>
        <dbReference type="EMBL" id="RKH51546.1"/>
    </source>
</evidence>
<evidence type="ECO:0000256" key="2">
    <source>
        <dbReference type="SAM" id="SignalP"/>
    </source>
</evidence>